<reference evidence="1 2" key="1">
    <citation type="submission" date="2015-12" db="EMBL/GenBank/DDBJ databases">
        <authorList>
            <person name="Shamseldin A."/>
            <person name="Moawad H."/>
            <person name="Abd El-Rahim W.M."/>
            <person name="Sadowsky M.J."/>
        </authorList>
    </citation>
    <scope>NUCLEOTIDE SEQUENCE [LARGE SCALE GENOMIC DNA]</scope>
    <source>
        <strain evidence="1 2">SM2</strain>
    </source>
</reference>
<evidence type="ECO:0008006" key="3">
    <source>
        <dbReference type="Google" id="ProtNLM"/>
    </source>
</evidence>
<proteinExistence type="predicted"/>
<evidence type="ECO:0000313" key="1">
    <source>
        <dbReference type="EMBL" id="AMO68389.1"/>
    </source>
</evidence>
<dbReference type="InterPro" id="IPR010131">
    <property type="entry name" value="MdtP/NodT-like"/>
</dbReference>
<gene>
    <name evidence="1" type="ORF">AZF00_08775</name>
</gene>
<evidence type="ECO:0000313" key="2">
    <source>
        <dbReference type="Proteomes" id="UP000074119"/>
    </source>
</evidence>
<dbReference type="EMBL" id="CP014544">
    <property type="protein sequence ID" value="AMO68389.1"/>
    <property type="molecule type" value="Genomic_DNA"/>
</dbReference>
<dbReference type="Gene3D" id="1.20.1600.10">
    <property type="entry name" value="Outer membrane efflux proteins (OEP)"/>
    <property type="match status" value="1"/>
</dbReference>
<dbReference type="SUPFAM" id="SSF56954">
    <property type="entry name" value="Outer membrane efflux proteins (OEP)"/>
    <property type="match status" value="1"/>
</dbReference>
<sequence length="391" mass="41741">MSAPLTAKDLASIAVLSNPELKVLRASENLASAQVFAAGLFPDPSFSLGVDTPINGSGLVNAISASIGLDVGALLTRSSTLSASEAHLQSVRFDIAWAEWLTAENAKLLASQISYLRKIHHLSETALALSHEELMRTETAVLRGDLPRSAIQLPLLVNTDARSQSRNTESLLLVATQELHRLMGLPPSVGLTLASPTPTTEQLELPVTDALFKLATIHRADLAGMRMERKSAAENTNTARMKQYPLPVIALNAARDTGNLKTLGPSVSITLPLWNRGRGDLAIAQATEEQADAAYSARLLNIYADLDAAYSALLLVNKQARDATEIALQMDALVSGTLAAVARGDYAASLSNELRIASINKHIQAIELAMKQAELLIALELNLGVPLENIK</sequence>
<dbReference type="Proteomes" id="UP000074119">
    <property type="component" value="Chromosome"/>
</dbReference>
<organism evidence="1 2">
    <name type="scientific">Zhongshania aliphaticivorans</name>
    <dbReference type="NCBI Taxonomy" id="1470434"/>
    <lineage>
        <taxon>Bacteria</taxon>
        <taxon>Pseudomonadati</taxon>
        <taxon>Pseudomonadota</taxon>
        <taxon>Gammaproteobacteria</taxon>
        <taxon>Cellvibrionales</taxon>
        <taxon>Spongiibacteraceae</taxon>
        <taxon>Zhongshania</taxon>
    </lineage>
</organism>
<dbReference type="PANTHER" id="PTHR30203:SF24">
    <property type="entry name" value="BLR4935 PROTEIN"/>
    <property type="match status" value="1"/>
</dbReference>
<dbReference type="STRING" id="1470434.AZF00_08775"/>
<dbReference type="KEGG" id="zal:AZF00_08775"/>
<protein>
    <recommendedName>
        <fullName evidence="3">Transporter</fullName>
    </recommendedName>
</protein>
<dbReference type="GO" id="GO:0015562">
    <property type="term" value="F:efflux transmembrane transporter activity"/>
    <property type="evidence" value="ECO:0007669"/>
    <property type="project" value="InterPro"/>
</dbReference>
<name>A0A127M581_9GAMM</name>
<accession>A0A127M581</accession>
<dbReference type="PANTHER" id="PTHR30203">
    <property type="entry name" value="OUTER MEMBRANE CATION EFFLUX PROTEIN"/>
    <property type="match status" value="1"/>
</dbReference>
<dbReference type="AlphaFoldDB" id="A0A127M581"/>